<reference evidence="4" key="1">
    <citation type="submission" date="2023-06" db="EMBL/GenBank/DDBJ databases">
        <title>Cytophagales bacterium Strain LB-30, isolated from soil.</title>
        <authorList>
            <person name="Liu B."/>
        </authorList>
    </citation>
    <scope>NUCLEOTIDE SEQUENCE</scope>
    <source>
        <strain evidence="4">LB-30</strain>
    </source>
</reference>
<proteinExistence type="inferred from homology"/>
<dbReference type="SUPFAM" id="SSF55811">
    <property type="entry name" value="Nudix"/>
    <property type="match status" value="1"/>
</dbReference>
<sequence length="229" mass="26554">MKLFVDNKPIHIVKSSKVLDPTEFDCVLDGRITTLSARVFKGDVLIKKAEKSLFESLFLLMQGNKLKKLDSITVTVDDNTSVKHYLKSRFKIIEAAGGIVRKDDKILLIYRLKKWDLPKGKLDKGETPSQAAVREVEEECNISVQLGDKIGSTWHTYTQNGKRILKKTHWYSMVCTNDSRMAPQLEEDIEDIRWMDTRELRYSLYDSYGTIRSVFQKYNKLRKKLDQSL</sequence>
<dbReference type="EMBL" id="JAUHJS010000003">
    <property type="protein sequence ID" value="MDN4165303.1"/>
    <property type="molecule type" value="Genomic_DNA"/>
</dbReference>
<dbReference type="PANTHER" id="PTHR43736">
    <property type="entry name" value="ADP-RIBOSE PYROPHOSPHATASE"/>
    <property type="match status" value="1"/>
</dbReference>
<dbReference type="PRINTS" id="PR00502">
    <property type="entry name" value="NUDIXFAMILY"/>
</dbReference>
<evidence type="ECO:0000256" key="2">
    <source>
        <dbReference type="RuleBase" id="RU003476"/>
    </source>
</evidence>
<dbReference type="InterPro" id="IPR015797">
    <property type="entry name" value="NUDIX_hydrolase-like_dom_sf"/>
</dbReference>
<dbReference type="CDD" id="cd03673">
    <property type="entry name" value="NUDIX_Ap6A_hydrolase"/>
    <property type="match status" value="1"/>
</dbReference>
<dbReference type="PANTHER" id="PTHR43736:SF1">
    <property type="entry name" value="DIHYDRONEOPTERIN TRIPHOSPHATE DIPHOSPHATASE"/>
    <property type="match status" value="1"/>
</dbReference>
<dbReference type="RefSeq" id="WP_320003828.1">
    <property type="nucleotide sequence ID" value="NZ_JAUHJS010000003.1"/>
</dbReference>
<dbReference type="PROSITE" id="PS00893">
    <property type="entry name" value="NUDIX_BOX"/>
    <property type="match status" value="1"/>
</dbReference>
<name>A0ABT8F4S7_9BACT</name>
<evidence type="ECO:0000313" key="5">
    <source>
        <dbReference type="Proteomes" id="UP001168552"/>
    </source>
</evidence>
<evidence type="ECO:0000259" key="3">
    <source>
        <dbReference type="PROSITE" id="PS51462"/>
    </source>
</evidence>
<dbReference type="InterPro" id="IPR000086">
    <property type="entry name" value="NUDIX_hydrolase_dom"/>
</dbReference>
<dbReference type="Proteomes" id="UP001168552">
    <property type="component" value="Unassembled WGS sequence"/>
</dbReference>
<evidence type="ECO:0000256" key="1">
    <source>
        <dbReference type="ARBA" id="ARBA00022801"/>
    </source>
</evidence>
<comment type="caution">
    <text evidence="4">The sequence shown here is derived from an EMBL/GenBank/DDBJ whole genome shotgun (WGS) entry which is preliminary data.</text>
</comment>
<evidence type="ECO:0000313" key="4">
    <source>
        <dbReference type="EMBL" id="MDN4165303.1"/>
    </source>
</evidence>
<dbReference type="GO" id="GO:0016787">
    <property type="term" value="F:hydrolase activity"/>
    <property type="evidence" value="ECO:0007669"/>
    <property type="project" value="UniProtKB-KW"/>
</dbReference>
<keyword evidence="5" id="KW-1185">Reference proteome</keyword>
<dbReference type="EC" id="3.6.-.-" evidence="4"/>
<keyword evidence="1 2" id="KW-0378">Hydrolase</keyword>
<dbReference type="Pfam" id="PF00293">
    <property type="entry name" value="NUDIX"/>
    <property type="match status" value="1"/>
</dbReference>
<dbReference type="Gene3D" id="3.90.79.10">
    <property type="entry name" value="Nucleoside Triphosphate Pyrophosphohydrolase"/>
    <property type="match status" value="1"/>
</dbReference>
<comment type="similarity">
    <text evidence="2">Belongs to the Nudix hydrolase family.</text>
</comment>
<dbReference type="PROSITE" id="PS51462">
    <property type="entry name" value="NUDIX"/>
    <property type="match status" value="1"/>
</dbReference>
<organism evidence="4 5">
    <name type="scientific">Shiella aurantiaca</name>
    <dbReference type="NCBI Taxonomy" id="3058365"/>
    <lineage>
        <taxon>Bacteria</taxon>
        <taxon>Pseudomonadati</taxon>
        <taxon>Bacteroidota</taxon>
        <taxon>Cytophagia</taxon>
        <taxon>Cytophagales</taxon>
        <taxon>Shiellaceae</taxon>
        <taxon>Shiella</taxon>
    </lineage>
</organism>
<gene>
    <name evidence="4" type="ORF">QWY31_07310</name>
</gene>
<protein>
    <submittedName>
        <fullName evidence="4">NUDIX hydrolase</fullName>
        <ecNumber evidence="4">3.6.-.-</ecNumber>
    </submittedName>
</protein>
<dbReference type="InterPro" id="IPR020476">
    <property type="entry name" value="Nudix_hydrolase"/>
</dbReference>
<feature type="domain" description="Nudix hydrolase" evidence="3">
    <location>
        <begin position="91"/>
        <end position="218"/>
    </location>
</feature>
<dbReference type="InterPro" id="IPR020084">
    <property type="entry name" value="NUDIX_hydrolase_CS"/>
</dbReference>
<accession>A0ABT8F4S7</accession>